<dbReference type="PROSITE" id="PS50850">
    <property type="entry name" value="MFS"/>
    <property type="match status" value="1"/>
</dbReference>
<evidence type="ECO:0000256" key="12">
    <source>
        <dbReference type="ARBA" id="ARBA00044668"/>
    </source>
</evidence>
<name>A0ABQ6MDY4_9STRA</name>
<reference evidence="18 19" key="1">
    <citation type="journal article" date="2023" name="Commun. Biol.">
        <title>Genome analysis of Parmales, the sister group of diatoms, reveals the evolutionary specialization of diatoms from phago-mixotrophs to photoautotrophs.</title>
        <authorList>
            <person name="Ban H."/>
            <person name="Sato S."/>
            <person name="Yoshikawa S."/>
            <person name="Yamada K."/>
            <person name="Nakamura Y."/>
            <person name="Ichinomiya M."/>
            <person name="Sato N."/>
            <person name="Blanc-Mathieu R."/>
            <person name="Endo H."/>
            <person name="Kuwata A."/>
            <person name="Ogata H."/>
        </authorList>
    </citation>
    <scope>NUCLEOTIDE SEQUENCE [LARGE SCALE GENOMIC DNA]</scope>
</reference>
<feature type="transmembrane region" description="Helical" evidence="16">
    <location>
        <begin position="419"/>
        <end position="438"/>
    </location>
</feature>
<dbReference type="Gene3D" id="1.20.1250.20">
    <property type="entry name" value="MFS general substrate transporter like domains"/>
    <property type="match status" value="1"/>
</dbReference>
<dbReference type="PROSITE" id="PS00217">
    <property type="entry name" value="SUGAR_TRANSPORT_2"/>
    <property type="match status" value="1"/>
</dbReference>
<feature type="domain" description="Major facilitator superfamily (MFS) profile" evidence="17">
    <location>
        <begin position="1"/>
        <end position="442"/>
    </location>
</feature>
<keyword evidence="19" id="KW-1185">Reference proteome</keyword>
<dbReference type="EMBL" id="BRYB01002726">
    <property type="protein sequence ID" value="GMI24588.1"/>
    <property type="molecule type" value="Genomic_DNA"/>
</dbReference>
<comment type="catalytic activity">
    <reaction evidence="10">
        <text>D-xylose(out) = D-xylose(in)</text>
        <dbReference type="Rhea" id="RHEA:78427"/>
        <dbReference type="ChEBI" id="CHEBI:53455"/>
    </reaction>
    <physiologicalReaction direction="left-to-right" evidence="10">
        <dbReference type="Rhea" id="RHEA:78428"/>
    </physiologicalReaction>
</comment>
<dbReference type="InterPro" id="IPR020846">
    <property type="entry name" value="MFS_dom"/>
</dbReference>
<comment type="subcellular location">
    <subcellularLocation>
        <location evidence="1">Membrane</location>
        <topology evidence="1">Multi-pass membrane protein</topology>
    </subcellularLocation>
</comment>
<dbReference type="PANTHER" id="PTHR48020:SF35">
    <property type="entry name" value="SUGAR TRANSPORTER"/>
    <property type="match status" value="1"/>
</dbReference>
<gene>
    <name evidence="18" type="ORF">TeGR_g12004</name>
</gene>
<feature type="transmembrane region" description="Helical" evidence="16">
    <location>
        <begin position="320"/>
        <end position="339"/>
    </location>
</feature>
<comment type="catalytic activity">
    <reaction evidence="13">
        <text>D-fructose(out) = D-fructose(in)</text>
        <dbReference type="Rhea" id="RHEA:60372"/>
        <dbReference type="ChEBI" id="CHEBI:37721"/>
    </reaction>
    <physiologicalReaction direction="left-to-right" evidence="13">
        <dbReference type="Rhea" id="RHEA:60373"/>
    </physiologicalReaction>
</comment>
<accession>A0ABQ6MDY4</accession>
<evidence type="ECO:0000259" key="17">
    <source>
        <dbReference type="PROSITE" id="PS50850"/>
    </source>
</evidence>
<keyword evidence="7 16" id="KW-0472">Membrane</keyword>
<evidence type="ECO:0000256" key="15">
    <source>
        <dbReference type="RuleBase" id="RU003346"/>
    </source>
</evidence>
<dbReference type="NCBIfam" id="TIGR00879">
    <property type="entry name" value="SP"/>
    <property type="match status" value="1"/>
</dbReference>
<comment type="similarity">
    <text evidence="2 15">Belongs to the major facilitator superfamily. Sugar transporter (TC 2.A.1.1) family.</text>
</comment>
<comment type="catalytic activity">
    <reaction evidence="8">
        <text>D-galactose(in) = D-galactose(out)</text>
        <dbReference type="Rhea" id="RHEA:34915"/>
        <dbReference type="ChEBI" id="CHEBI:4139"/>
    </reaction>
    <physiologicalReaction direction="right-to-left" evidence="8">
        <dbReference type="Rhea" id="RHEA:34917"/>
    </physiologicalReaction>
</comment>
<dbReference type="PANTHER" id="PTHR48020">
    <property type="entry name" value="PROTON MYO-INOSITOL COTRANSPORTER"/>
    <property type="match status" value="1"/>
</dbReference>
<dbReference type="SUPFAM" id="SSF103473">
    <property type="entry name" value="MFS general substrate transporter"/>
    <property type="match status" value="1"/>
</dbReference>
<feature type="transmembrane region" description="Helical" evidence="16">
    <location>
        <begin position="60"/>
        <end position="79"/>
    </location>
</feature>
<dbReference type="InterPro" id="IPR036259">
    <property type="entry name" value="MFS_trans_sf"/>
</dbReference>
<feature type="transmembrane region" description="Helical" evidence="16">
    <location>
        <begin position="29"/>
        <end position="48"/>
    </location>
</feature>
<dbReference type="InterPro" id="IPR005828">
    <property type="entry name" value="MFS_sugar_transport-like"/>
</dbReference>
<comment type="catalytic activity">
    <reaction evidence="9">
        <text>D-glucose(out) = D-glucose(in)</text>
        <dbReference type="Rhea" id="RHEA:60376"/>
        <dbReference type="ChEBI" id="CHEBI:4167"/>
    </reaction>
    <physiologicalReaction direction="left-to-right" evidence="9">
        <dbReference type="Rhea" id="RHEA:60377"/>
    </physiologicalReaction>
</comment>
<evidence type="ECO:0000256" key="1">
    <source>
        <dbReference type="ARBA" id="ARBA00004141"/>
    </source>
</evidence>
<evidence type="ECO:0000313" key="19">
    <source>
        <dbReference type="Proteomes" id="UP001165060"/>
    </source>
</evidence>
<evidence type="ECO:0000256" key="2">
    <source>
        <dbReference type="ARBA" id="ARBA00010992"/>
    </source>
</evidence>
<keyword evidence="6 16" id="KW-1133">Transmembrane helix</keyword>
<evidence type="ECO:0000256" key="8">
    <source>
        <dbReference type="ARBA" id="ARBA00044637"/>
    </source>
</evidence>
<keyword evidence="4 15" id="KW-0813">Transport</keyword>
<feature type="transmembrane region" description="Helical" evidence="16">
    <location>
        <begin position="351"/>
        <end position="375"/>
    </location>
</feature>
<evidence type="ECO:0000256" key="5">
    <source>
        <dbReference type="ARBA" id="ARBA00022692"/>
    </source>
</evidence>
<comment type="catalytic activity">
    <reaction evidence="11">
        <text>D-mannose(out) = D-mannose(in)</text>
        <dbReference type="Rhea" id="RHEA:78391"/>
        <dbReference type="ChEBI" id="CHEBI:4208"/>
    </reaction>
    <physiologicalReaction direction="left-to-right" evidence="11">
        <dbReference type="Rhea" id="RHEA:78392"/>
    </physiologicalReaction>
</comment>
<evidence type="ECO:0000256" key="3">
    <source>
        <dbReference type="ARBA" id="ARBA00011738"/>
    </source>
</evidence>
<evidence type="ECO:0000256" key="14">
    <source>
        <dbReference type="ARBA" id="ARBA00044780"/>
    </source>
</evidence>
<dbReference type="PRINTS" id="PR00171">
    <property type="entry name" value="SUGRTRNSPORT"/>
</dbReference>
<comment type="catalytic activity">
    <reaction evidence="12">
        <text>D-glucosamine(out) = D-glucosamine(in)</text>
        <dbReference type="Rhea" id="RHEA:78423"/>
        <dbReference type="ChEBI" id="CHEBI:58723"/>
    </reaction>
    <physiologicalReaction direction="left-to-right" evidence="12">
        <dbReference type="Rhea" id="RHEA:78424"/>
    </physiologicalReaction>
</comment>
<proteinExistence type="inferred from homology"/>
<evidence type="ECO:0000256" key="10">
    <source>
        <dbReference type="ARBA" id="ARBA00044656"/>
    </source>
</evidence>
<protein>
    <recommendedName>
        <fullName evidence="14">Hexose transporter 1</fullName>
    </recommendedName>
</protein>
<feature type="transmembrane region" description="Helical" evidence="16">
    <location>
        <begin position="387"/>
        <end position="407"/>
    </location>
</feature>
<dbReference type="InterPro" id="IPR003663">
    <property type="entry name" value="Sugar/inositol_transpt"/>
</dbReference>
<evidence type="ECO:0000256" key="16">
    <source>
        <dbReference type="SAM" id="Phobius"/>
    </source>
</evidence>
<dbReference type="Pfam" id="PF00083">
    <property type="entry name" value="Sugar_tr"/>
    <property type="match status" value="1"/>
</dbReference>
<feature type="transmembrane region" description="Helical" evidence="16">
    <location>
        <begin position="85"/>
        <end position="106"/>
    </location>
</feature>
<evidence type="ECO:0000313" key="18">
    <source>
        <dbReference type="EMBL" id="GMI24588.1"/>
    </source>
</evidence>
<comment type="subunit">
    <text evidence="3">Homodimer.</text>
</comment>
<evidence type="ECO:0000256" key="4">
    <source>
        <dbReference type="ARBA" id="ARBA00022448"/>
    </source>
</evidence>
<dbReference type="InterPro" id="IPR005829">
    <property type="entry name" value="Sugar_transporter_CS"/>
</dbReference>
<evidence type="ECO:0000256" key="6">
    <source>
        <dbReference type="ARBA" id="ARBA00022989"/>
    </source>
</evidence>
<dbReference type="InterPro" id="IPR050814">
    <property type="entry name" value="Myo-inositol_Transporter"/>
</dbReference>
<organism evidence="18 19">
    <name type="scientific">Tetraparma gracilis</name>
    <dbReference type="NCBI Taxonomy" id="2962635"/>
    <lineage>
        <taxon>Eukaryota</taxon>
        <taxon>Sar</taxon>
        <taxon>Stramenopiles</taxon>
        <taxon>Ochrophyta</taxon>
        <taxon>Bolidophyceae</taxon>
        <taxon>Parmales</taxon>
        <taxon>Triparmaceae</taxon>
        <taxon>Tetraparma</taxon>
    </lineage>
</organism>
<evidence type="ECO:0000256" key="9">
    <source>
        <dbReference type="ARBA" id="ARBA00044648"/>
    </source>
</evidence>
<evidence type="ECO:0000256" key="13">
    <source>
        <dbReference type="ARBA" id="ARBA00044710"/>
    </source>
</evidence>
<evidence type="ECO:0000256" key="7">
    <source>
        <dbReference type="ARBA" id="ARBA00023136"/>
    </source>
</evidence>
<dbReference type="Proteomes" id="UP001165060">
    <property type="component" value="Unassembled WGS sequence"/>
</dbReference>
<comment type="caution">
    <text evidence="18">The sequence shown here is derived from an EMBL/GenBank/DDBJ whole genome shotgun (WGS) entry which is preliminary data.</text>
</comment>
<sequence length="456" mass="47711">MSSLLQGNDAGAIAGALLLIKPDLNPSPATVGLLVTASTFGAILGSVIAPRLLEAGRIPVLRLGGTLFALSAGLCYNAPSTDYLIAARLIAGLAMGACSSAVPLYVSECSPVEKRGTYATIPQFMISSGILLAYIVDLLILRNAGPNWRLMLGAAVVPSLIQLFLTFQPKILPESPRYLVGKGRAEEGRAALTTLRGVGADVGKELHGMTAAGGREAGGKGAGAAGKTFVDMLRDPLARSRMLICVVLQVCQQLAGINAIVYFTPLILREAGVASLLKTALSITDPNEASLLSTVIAYTPKIPALVLASKLMDKMGRRSMLLNFVPVMGLALATLASALKFLEPGNPLRGALGVLSIMTYGVSFCLSLGPIPSILSSEIFPPEFRSIGMSTSVGMQWIANAVVSLSFPVLQSQFGTEKLLWFFAAMCGVTWAFTLRFVPETKGRSLEEIGRGGGGA</sequence>
<evidence type="ECO:0000256" key="11">
    <source>
        <dbReference type="ARBA" id="ARBA00044662"/>
    </source>
</evidence>
<keyword evidence="5 16" id="KW-0812">Transmembrane</keyword>
<feature type="transmembrane region" description="Helical" evidence="16">
    <location>
        <begin position="148"/>
        <end position="167"/>
    </location>
</feature>
<feature type="transmembrane region" description="Helical" evidence="16">
    <location>
        <begin position="118"/>
        <end position="136"/>
    </location>
</feature>